<dbReference type="Pfam" id="PF00171">
    <property type="entry name" value="Aldedh"/>
    <property type="match status" value="1"/>
</dbReference>
<dbReference type="Gene3D" id="3.40.309.10">
    <property type="entry name" value="Aldehyde Dehydrogenase, Chain A, domain 2"/>
    <property type="match status" value="1"/>
</dbReference>
<dbReference type="EMBL" id="BAAAQB010000012">
    <property type="protein sequence ID" value="GAA2129183.1"/>
    <property type="molecule type" value="Genomic_DNA"/>
</dbReference>
<evidence type="ECO:0000256" key="4">
    <source>
        <dbReference type="PROSITE-ProRule" id="PRU10007"/>
    </source>
</evidence>
<dbReference type="PANTHER" id="PTHR42986">
    <property type="entry name" value="BENZALDEHYDE DEHYDROGENASE YFMT"/>
    <property type="match status" value="1"/>
</dbReference>
<dbReference type="PANTHER" id="PTHR42986:SF1">
    <property type="entry name" value="BENZALDEHYDE DEHYDROGENASE YFMT"/>
    <property type="match status" value="1"/>
</dbReference>
<name>A0ABN2YNX1_9MICC</name>
<evidence type="ECO:0000256" key="2">
    <source>
        <dbReference type="ARBA" id="ARBA00023002"/>
    </source>
</evidence>
<comment type="similarity">
    <text evidence="1 5">Belongs to the aldehyde dehydrogenase family.</text>
</comment>
<dbReference type="PROSITE" id="PS00687">
    <property type="entry name" value="ALDEHYDE_DEHYDR_GLU"/>
    <property type="match status" value="1"/>
</dbReference>
<dbReference type="InterPro" id="IPR015590">
    <property type="entry name" value="Aldehyde_DH_dom"/>
</dbReference>
<dbReference type="InterPro" id="IPR016162">
    <property type="entry name" value="Ald_DH_N"/>
</dbReference>
<accession>A0ABN2YNX1</accession>
<dbReference type="InterPro" id="IPR029510">
    <property type="entry name" value="Ald_DH_CS_GLU"/>
</dbReference>
<evidence type="ECO:0000256" key="3">
    <source>
        <dbReference type="ARBA" id="ARBA00023027"/>
    </source>
</evidence>
<evidence type="ECO:0000313" key="7">
    <source>
        <dbReference type="EMBL" id="GAA2129183.1"/>
    </source>
</evidence>
<dbReference type="Proteomes" id="UP001500102">
    <property type="component" value="Unassembled WGS sequence"/>
</dbReference>
<gene>
    <name evidence="7" type="ORF">GCM10009825_09230</name>
</gene>
<dbReference type="InterPro" id="IPR016163">
    <property type="entry name" value="Ald_DH_C"/>
</dbReference>
<evidence type="ECO:0000313" key="8">
    <source>
        <dbReference type="Proteomes" id="UP001500102"/>
    </source>
</evidence>
<evidence type="ECO:0000259" key="6">
    <source>
        <dbReference type="Pfam" id="PF00171"/>
    </source>
</evidence>
<dbReference type="RefSeq" id="WP_344362601.1">
    <property type="nucleotide sequence ID" value="NZ_BAAAQB010000012.1"/>
</dbReference>
<protein>
    <submittedName>
        <fullName evidence="7">Aldehyde dehydrogenase family protein</fullName>
    </submittedName>
</protein>
<proteinExistence type="inferred from homology"/>
<keyword evidence="2 5" id="KW-0560">Oxidoreductase</keyword>
<feature type="active site" evidence="4">
    <location>
        <position position="265"/>
    </location>
</feature>
<dbReference type="Gene3D" id="3.40.605.10">
    <property type="entry name" value="Aldehyde Dehydrogenase, Chain A, domain 1"/>
    <property type="match status" value="1"/>
</dbReference>
<keyword evidence="3" id="KW-0520">NAD</keyword>
<organism evidence="7 8">
    <name type="scientific">Arthrobacter humicola</name>
    <dbReference type="NCBI Taxonomy" id="409291"/>
    <lineage>
        <taxon>Bacteria</taxon>
        <taxon>Bacillati</taxon>
        <taxon>Actinomycetota</taxon>
        <taxon>Actinomycetes</taxon>
        <taxon>Micrococcales</taxon>
        <taxon>Micrococcaceae</taxon>
        <taxon>Arthrobacter</taxon>
    </lineage>
</organism>
<feature type="domain" description="Aldehyde dehydrogenase" evidence="6">
    <location>
        <begin position="26"/>
        <end position="485"/>
    </location>
</feature>
<reference evidence="7 8" key="1">
    <citation type="journal article" date="2019" name="Int. J. Syst. Evol. Microbiol.">
        <title>The Global Catalogue of Microorganisms (GCM) 10K type strain sequencing project: providing services to taxonomists for standard genome sequencing and annotation.</title>
        <authorList>
            <consortium name="The Broad Institute Genomics Platform"/>
            <consortium name="The Broad Institute Genome Sequencing Center for Infectious Disease"/>
            <person name="Wu L."/>
            <person name="Ma J."/>
        </authorList>
    </citation>
    <scope>NUCLEOTIDE SEQUENCE [LARGE SCALE GENOMIC DNA]</scope>
    <source>
        <strain evidence="7 8">JCM 15921</strain>
    </source>
</reference>
<sequence>MTTSTIKAPARFAGQDTTLQYIAGQWREGRSVKTLTVTNPYDDSVVTTIRQASVNDVDEAYRAAEAAQTGWAAMPPAERQKVMRRAAQILEERREEIVDWLVRESGSTLLKANIEVSLAVGITQEAASFPTRVHGRIFDSNTPNREMRVYRKPIGVVGVISPWNFPLHLSQRSVAPALALGNAVVLKPASDTPVTGALILARIFEEAGLPAGVLSTVIGAGSDIGDDFVAHPIPGLISFTGSTPVGQNVGTVATSGKHLKRVALELGGNAPLVVLDDANLEAAVAAAVPGAFLHSGQICMSVNRIIVEAPVYDEFVTHFAEAAASVVYGDPAAEGTLVGPVVNDSQLAGLKQKIVWAREAGARTVVEGEINGRVVPPHVFADVTAEMEIARDEIFGPMVAILRAEDETHALQLANDHVFGLSSAVFTQNLDRGLQFAHKIKAGMTFINEMTIQDEAHVAFGGQRNSGLGRFNGDWAIEEFTTDHTIGVTRL</sequence>
<dbReference type="SUPFAM" id="SSF53720">
    <property type="entry name" value="ALDH-like"/>
    <property type="match status" value="1"/>
</dbReference>
<dbReference type="InterPro" id="IPR016161">
    <property type="entry name" value="Ald_DH/histidinol_DH"/>
</dbReference>
<evidence type="ECO:0000256" key="1">
    <source>
        <dbReference type="ARBA" id="ARBA00009986"/>
    </source>
</evidence>
<evidence type="ECO:0000256" key="5">
    <source>
        <dbReference type="RuleBase" id="RU003345"/>
    </source>
</evidence>
<comment type="caution">
    <text evidence="7">The sequence shown here is derived from an EMBL/GenBank/DDBJ whole genome shotgun (WGS) entry which is preliminary data.</text>
</comment>
<keyword evidence="8" id="KW-1185">Reference proteome</keyword>